<feature type="compositionally biased region" description="Polar residues" evidence="1">
    <location>
        <begin position="157"/>
        <end position="177"/>
    </location>
</feature>
<accession>A0AAV0RWG5</accession>
<name>A0AAV0RWG5_9ROSI</name>
<reference evidence="2" key="1">
    <citation type="submission" date="2022-08" db="EMBL/GenBank/DDBJ databases">
        <authorList>
            <person name="Gutierrez-Valencia J."/>
        </authorList>
    </citation>
    <scope>NUCLEOTIDE SEQUENCE</scope>
</reference>
<dbReference type="PANTHER" id="PTHR31423">
    <property type="entry name" value="YBAK DOMAIN-CONTAINING PROTEIN"/>
    <property type="match status" value="1"/>
</dbReference>
<proteinExistence type="predicted"/>
<sequence length="197" mass="21705">MIFVDQCKSMGVTKEQLLARLKELGIKFEQYEHPAVLTVEAQEKYVGDKGGGLRENLFLKDKKSRFYIFSALAGAKVDMIEAWFGERGHKNGSGRRIRTATSDIQARDLDKFLKSIGREPSYSYLEANPPVGKDQPLDLAIFVPSCTIDVPDALESSTPSQFVSESSLPIQKKSTPASEADFPDLPVVGGLGFVSEE</sequence>
<dbReference type="EMBL" id="CAMGYJ010000011">
    <property type="protein sequence ID" value="CAI0586650.1"/>
    <property type="molecule type" value="Genomic_DNA"/>
</dbReference>
<dbReference type="Gene3D" id="3.90.960.10">
    <property type="entry name" value="YbaK/aminoacyl-tRNA synthetase-associated domain"/>
    <property type="match status" value="1"/>
</dbReference>
<dbReference type="PANTHER" id="PTHR31423:SF3">
    <property type="entry name" value="PROLYL-TRNA SYNTHETASE ASSOCIATED DOMAIN-CONTAINING PROTEIN 1-RELATED"/>
    <property type="match status" value="1"/>
</dbReference>
<evidence type="ECO:0000313" key="3">
    <source>
        <dbReference type="Proteomes" id="UP001154282"/>
    </source>
</evidence>
<evidence type="ECO:0000313" key="2">
    <source>
        <dbReference type="EMBL" id="CAI0586650.1"/>
    </source>
</evidence>
<dbReference type="GO" id="GO:0002161">
    <property type="term" value="F:aminoacyl-tRNA deacylase activity"/>
    <property type="evidence" value="ECO:0007669"/>
    <property type="project" value="InterPro"/>
</dbReference>
<keyword evidence="3" id="KW-1185">Reference proteome</keyword>
<comment type="caution">
    <text evidence="2">The sequence shown here is derived from an EMBL/GenBank/DDBJ whole genome shotgun (WGS) entry which is preliminary data.</text>
</comment>
<evidence type="ECO:0000256" key="1">
    <source>
        <dbReference type="SAM" id="MobiDB-lite"/>
    </source>
</evidence>
<gene>
    <name evidence="2" type="ORF">LITE_LOCUS50174</name>
</gene>
<feature type="region of interest" description="Disordered" evidence="1">
    <location>
        <begin position="157"/>
        <end position="185"/>
    </location>
</feature>
<dbReference type="AlphaFoldDB" id="A0AAV0RWG5"/>
<organism evidence="2 3">
    <name type="scientific">Linum tenue</name>
    <dbReference type="NCBI Taxonomy" id="586396"/>
    <lineage>
        <taxon>Eukaryota</taxon>
        <taxon>Viridiplantae</taxon>
        <taxon>Streptophyta</taxon>
        <taxon>Embryophyta</taxon>
        <taxon>Tracheophyta</taxon>
        <taxon>Spermatophyta</taxon>
        <taxon>Magnoliopsida</taxon>
        <taxon>eudicotyledons</taxon>
        <taxon>Gunneridae</taxon>
        <taxon>Pentapetalae</taxon>
        <taxon>rosids</taxon>
        <taxon>fabids</taxon>
        <taxon>Malpighiales</taxon>
        <taxon>Linaceae</taxon>
        <taxon>Linum</taxon>
    </lineage>
</organism>
<dbReference type="SUPFAM" id="SSF55826">
    <property type="entry name" value="YbaK/ProRS associated domain"/>
    <property type="match status" value="1"/>
</dbReference>
<dbReference type="InterPro" id="IPR036754">
    <property type="entry name" value="YbaK/aa-tRNA-synt-asso_dom_sf"/>
</dbReference>
<dbReference type="InterPro" id="IPR040285">
    <property type="entry name" value="ProX/PRXD1"/>
</dbReference>
<protein>
    <submittedName>
        <fullName evidence="2">Uncharacterized protein</fullName>
    </submittedName>
</protein>
<dbReference type="Proteomes" id="UP001154282">
    <property type="component" value="Unassembled WGS sequence"/>
</dbReference>